<evidence type="ECO:0000313" key="2">
    <source>
        <dbReference type="EMBL" id="NOJ43410.1"/>
    </source>
</evidence>
<organism evidence="2 3">
    <name type="scientific">Bradyrhizobium australiense</name>
    <dbReference type="NCBI Taxonomy" id="2721161"/>
    <lineage>
        <taxon>Bacteria</taxon>
        <taxon>Pseudomonadati</taxon>
        <taxon>Pseudomonadota</taxon>
        <taxon>Alphaproteobacteria</taxon>
        <taxon>Hyphomicrobiales</taxon>
        <taxon>Nitrobacteraceae</taxon>
        <taxon>Bradyrhizobium</taxon>
    </lineage>
</organism>
<dbReference type="InterPro" id="IPR039840">
    <property type="entry name" value="NAA80"/>
</dbReference>
<dbReference type="SUPFAM" id="SSF55729">
    <property type="entry name" value="Acyl-CoA N-acyltransferases (Nat)"/>
    <property type="match status" value="1"/>
</dbReference>
<protein>
    <submittedName>
        <fullName evidence="2">GNAT family N-acetyltransferase</fullName>
    </submittedName>
</protein>
<dbReference type="Pfam" id="PF00583">
    <property type="entry name" value="Acetyltransf_1"/>
    <property type="match status" value="1"/>
</dbReference>
<dbReference type="CDD" id="cd04301">
    <property type="entry name" value="NAT_SF"/>
    <property type="match status" value="1"/>
</dbReference>
<dbReference type="PANTHER" id="PTHR13538">
    <property type="entry name" value="N-ACETYLTRANSFERASE 6"/>
    <property type="match status" value="1"/>
</dbReference>
<evidence type="ECO:0000259" key="1">
    <source>
        <dbReference type="PROSITE" id="PS51186"/>
    </source>
</evidence>
<accession>A0A7Y4LZ41</accession>
<reference evidence="2 3" key="1">
    <citation type="submission" date="2020-03" db="EMBL/GenBank/DDBJ databases">
        <title>Bradyrhizobium diversity isolated from nodules of Indigofera sp.</title>
        <authorList>
            <person name="Klepa M."/>
            <person name="Helene L."/>
            <person name="Hungria M."/>
        </authorList>
    </citation>
    <scope>NUCLEOTIDE SEQUENCE [LARGE SCALE GENOMIC DNA]</scope>
    <source>
        <strain evidence="2 3">WSM 1791</strain>
    </source>
</reference>
<dbReference type="Gene3D" id="3.40.630.30">
    <property type="match status" value="1"/>
</dbReference>
<keyword evidence="3" id="KW-1185">Reference proteome</keyword>
<dbReference type="RefSeq" id="WP_171582615.1">
    <property type="nucleotide sequence ID" value="NZ_JAAVLX010000010.1"/>
</dbReference>
<dbReference type="InterPro" id="IPR016181">
    <property type="entry name" value="Acyl_CoA_acyltransferase"/>
</dbReference>
<feature type="domain" description="N-acetyltransferase" evidence="1">
    <location>
        <begin position="6"/>
        <end position="159"/>
    </location>
</feature>
<dbReference type="Proteomes" id="UP000544122">
    <property type="component" value="Unassembled WGS sequence"/>
</dbReference>
<sequence>MNEPSLEIERLAAGSGLATTIASLQFKFWGPLTGYNSLEEYERFLCGAAPSGPLPAVLVARRGPRFLGSVNLLISEMKIRPALSPWMAQLFVTDDARSQGVGNALVDAAVTHAADLGFRRIHLYTSGTLPSYYAMLGWKQIEEVEYLGKVRTVMAFELCADRVSGEQIVD</sequence>
<name>A0A7Y4LZ41_9BRAD</name>
<dbReference type="GO" id="GO:1905502">
    <property type="term" value="F:acetyl-CoA binding"/>
    <property type="evidence" value="ECO:0007669"/>
    <property type="project" value="TreeGrafter"/>
</dbReference>
<dbReference type="AlphaFoldDB" id="A0A7Y4LZ41"/>
<gene>
    <name evidence="2" type="ORF">HCN58_28265</name>
</gene>
<dbReference type="InterPro" id="IPR000182">
    <property type="entry name" value="GNAT_dom"/>
</dbReference>
<keyword evidence="2" id="KW-0808">Transferase</keyword>
<dbReference type="PROSITE" id="PS51186">
    <property type="entry name" value="GNAT"/>
    <property type="match status" value="1"/>
</dbReference>
<evidence type="ECO:0000313" key="3">
    <source>
        <dbReference type="Proteomes" id="UP000544122"/>
    </source>
</evidence>
<comment type="caution">
    <text evidence="2">The sequence shown here is derived from an EMBL/GenBank/DDBJ whole genome shotgun (WGS) entry which is preliminary data.</text>
</comment>
<dbReference type="GO" id="GO:0008080">
    <property type="term" value="F:N-acetyltransferase activity"/>
    <property type="evidence" value="ECO:0007669"/>
    <property type="project" value="InterPro"/>
</dbReference>
<dbReference type="EMBL" id="JAAVLX010000010">
    <property type="protein sequence ID" value="NOJ43410.1"/>
    <property type="molecule type" value="Genomic_DNA"/>
</dbReference>
<dbReference type="PANTHER" id="PTHR13538:SF4">
    <property type="entry name" value="N-ALPHA-ACETYLTRANSFERASE 80"/>
    <property type="match status" value="1"/>
</dbReference>
<dbReference type="GO" id="GO:0005737">
    <property type="term" value="C:cytoplasm"/>
    <property type="evidence" value="ECO:0007669"/>
    <property type="project" value="TreeGrafter"/>
</dbReference>
<proteinExistence type="predicted"/>